<dbReference type="InterPro" id="IPR006311">
    <property type="entry name" value="TAT_signal"/>
</dbReference>
<protein>
    <submittedName>
        <fullName evidence="3">Nuclear transport factor 2 family protein</fullName>
    </submittedName>
</protein>
<dbReference type="Pfam" id="PF14534">
    <property type="entry name" value="DUF4440"/>
    <property type="match status" value="1"/>
</dbReference>
<dbReference type="PROSITE" id="PS51318">
    <property type="entry name" value="TAT"/>
    <property type="match status" value="1"/>
</dbReference>
<feature type="signal peptide" evidence="1">
    <location>
        <begin position="1"/>
        <end position="26"/>
    </location>
</feature>
<dbReference type="SUPFAM" id="SSF54427">
    <property type="entry name" value="NTF2-like"/>
    <property type="match status" value="1"/>
</dbReference>
<evidence type="ECO:0000256" key="1">
    <source>
        <dbReference type="SAM" id="SignalP"/>
    </source>
</evidence>
<dbReference type="RefSeq" id="WP_248666091.1">
    <property type="nucleotide sequence ID" value="NZ_JALPRX010000022.1"/>
</dbReference>
<dbReference type="AlphaFoldDB" id="A0A9X2BT83"/>
<comment type="caution">
    <text evidence="3">The sequence shown here is derived from an EMBL/GenBank/DDBJ whole genome shotgun (WGS) entry which is preliminary data.</text>
</comment>
<evidence type="ECO:0000313" key="3">
    <source>
        <dbReference type="EMBL" id="MCK8783972.1"/>
    </source>
</evidence>
<dbReference type="EMBL" id="JALPRX010000022">
    <property type="protein sequence ID" value="MCK8783972.1"/>
    <property type="molecule type" value="Genomic_DNA"/>
</dbReference>
<dbReference type="Proteomes" id="UP001139516">
    <property type="component" value="Unassembled WGS sequence"/>
</dbReference>
<evidence type="ECO:0000313" key="4">
    <source>
        <dbReference type="Proteomes" id="UP001139516"/>
    </source>
</evidence>
<feature type="domain" description="DUF4440" evidence="2">
    <location>
        <begin position="35"/>
        <end position="140"/>
    </location>
</feature>
<proteinExistence type="predicted"/>
<organism evidence="3 4">
    <name type="scientific">Roseomonas acroporae</name>
    <dbReference type="NCBI Taxonomy" id="2937791"/>
    <lineage>
        <taxon>Bacteria</taxon>
        <taxon>Pseudomonadati</taxon>
        <taxon>Pseudomonadota</taxon>
        <taxon>Alphaproteobacteria</taxon>
        <taxon>Acetobacterales</taxon>
        <taxon>Roseomonadaceae</taxon>
        <taxon>Roseomonas</taxon>
    </lineage>
</organism>
<accession>A0A9X2BT83</accession>
<feature type="chain" id="PRO_5040742461" evidence="1">
    <location>
        <begin position="27"/>
        <end position="150"/>
    </location>
</feature>
<name>A0A9X2BT83_9PROT</name>
<dbReference type="InterPro" id="IPR027843">
    <property type="entry name" value="DUF4440"/>
</dbReference>
<keyword evidence="1" id="KW-0732">Signal</keyword>
<sequence>MSATRRRFGLAAAGGAVLLAAAPLRAQGSDEAAVAHAVEALREAMLAPDRARLAALVSDHLSYGHSAGRVENKAQFIDALVNRTSIFHAITLSDQSIALSGDAAVVRHVLVGDTESGGRRVPVRIGVLMVWQKQAGHWRLLARQAVALPA</sequence>
<evidence type="ECO:0000259" key="2">
    <source>
        <dbReference type="Pfam" id="PF14534"/>
    </source>
</evidence>
<reference evidence="3" key="1">
    <citation type="submission" date="2022-04" db="EMBL/GenBank/DDBJ databases">
        <title>Roseomonas acroporae sp. nov., isolated from coral Acropora digitifera.</title>
        <authorList>
            <person name="Sun H."/>
        </authorList>
    </citation>
    <scope>NUCLEOTIDE SEQUENCE</scope>
    <source>
        <strain evidence="3">NAR14</strain>
    </source>
</reference>
<dbReference type="InterPro" id="IPR032710">
    <property type="entry name" value="NTF2-like_dom_sf"/>
</dbReference>
<gene>
    <name evidence="3" type="ORF">M0638_06210</name>
</gene>
<keyword evidence="4" id="KW-1185">Reference proteome</keyword>
<dbReference type="Gene3D" id="3.10.450.50">
    <property type="match status" value="1"/>
</dbReference>